<feature type="chain" id="PRO_5043510500" evidence="1">
    <location>
        <begin position="25"/>
        <end position="346"/>
    </location>
</feature>
<dbReference type="EMBL" id="JAUJRV010000075">
    <property type="protein sequence ID" value="MDN7800071.1"/>
    <property type="molecule type" value="Genomic_DNA"/>
</dbReference>
<sequence>MMLKRFLKFLLFVAGACACSIVFSGEPTMTNPLLSKPRPWCIGRFVFNRPAMSEISNQRYEFRGEKLQTTYNVSLANYQTRVEARERELRDKRRIDPGNKNKETNHPWLEKAFSPVKDSRVFVYQDAATEGVVLPFNTEGFVYDKGTLFHTTGGIGSSAIGRVEDIYNDTIRRIKARDNWAVPAESGFCFDGGIVTGSSTYTEEVSQSFALMPGRPALLVIVMRDAVDTDQKEPLTKTLPQLRAQMDRLPGHYRILRQGKRTVAGMDAEEVLFELKEGDITSYRFYLLAPGDESTLAKPHTAIQMLLGASSPDLKPEEATSPVDEAGALQTWDTLLNSLRLRPGAV</sequence>
<accession>A0AAW7TE81</accession>
<dbReference type="PROSITE" id="PS51257">
    <property type="entry name" value="PROKAR_LIPOPROTEIN"/>
    <property type="match status" value="1"/>
</dbReference>
<evidence type="ECO:0000256" key="1">
    <source>
        <dbReference type="SAM" id="SignalP"/>
    </source>
</evidence>
<protein>
    <submittedName>
        <fullName evidence="4">T6SS immunity protein Tli4 family protein</fullName>
    </submittedName>
</protein>
<comment type="caution">
    <text evidence="4">The sequence shown here is derived from an EMBL/GenBank/DDBJ whole genome shotgun (WGS) entry which is preliminary data.</text>
</comment>
<evidence type="ECO:0000259" key="3">
    <source>
        <dbReference type="Pfam" id="PF18443"/>
    </source>
</evidence>
<dbReference type="Pfam" id="PF18426">
    <property type="entry name" value="Tli4_C"/>
    <property type="match status" value="1"/>
</dbReference>
<name>A0AAW7TE81_BURVI</name>
<reference evidence="4" key="1">
    <citation type="submission" date="2023-07" db="EMBL/GenBank/DDBJ databases">
        <title>A collection of bacterial strains from the Burkholderia cepacia Research Laboratory and Repository.</title>
        <authorList>
            <person name="Lipuma J."/>
            <person name="Spilker T."/>
            <person name="Caverly L."/>
        </authorList>
    </citation>
    <scope>NUCLEOTIDE SEQUENCE</scope>
    <source>
        <strain evidence="4">AU44268</strain>
    </source>
</reference>
<dbReference type="AlphaFoldDB" id="A0AAW7TE81"/>
<proteinExistence type="predicted"/>
<keyword evidence="1" id="KW-0732">Signal</keyword>
<evidence type="ECO:0000259" key="2">
    <source>
        <dbReference type="Pfam" id="PF18426"/>
    </source>
</evidence>
<evidence type="ECO:0000313" key="5">
    <source>
        <dbReference type="Proteomes" id="UP001171620"/>
    </source>
</evidence>
<feature type="domain" description="Tle cognate immunity protein 4 N-terminal" evidence="3">
    <location>
        <begin position="38"/>
        <end position="152"/>
    </location>
</feature>
<dbReference type="Pfam" id="PF18443">
    <property type="entry name" value="Tli4_N"/>
    <property type="match status" value="1"/>
</dbReference>
<feature type="signal peptide" evidence="1">
    <location>
        <begin position="1"/>
        <end position="24"/>
    </location>
</feature>
<organism evidence="4 5">
    <name type="scientific">Burkholderia vietnamiensis</name>
    <dbReference type="NCBI Taxonomy" id="60552"/>
    <lineage>
        <taxon>Bacteria</taxon>
        <taxon>Pseudomonadati</taxon>
        <taxon>Pseudomonadota</taxon>
        <taxon>Betaproteobacteria</taxon>
        <taxon>Burkholderiales</taxon>
        <taxon>Burkholderiaceae</taxon>
        <taxon>Burkholderia</taxon>
        <taxon>Burkholderia cepacia complex</taxon>
    </lineage>
</organism>
<gene>
    <name evidence="4" type="ORF">QZM33_34720</name>
</gene>
<dbReference type="InterPro" id="IPR041290">
    <property type="entry name" value="Tli4_C"/>
</dbReference>
<dbReference type="InterPro" id="IPR040761">
    <property type="entry name" value="Tli4_N"/>
</dbReference>
<dbReference type="Proteomes" id="UP001171620">
    <property type="component" value="Unassembled WGS sequence"/>
</dbReference>
<evidence type="ECO:0000313" key="4">
    <source>
        <dbReference type="EMBL" id="MDN7800071.1"/>
    </source>
</evidence>
<feature type="domain" description="Tle cognate immunity protein 4 C-terminal" evidence="2">
    <location>
        <begin position="182"/>
        <end position="344"/>
    </location>
</feature>